<feature type="transmembrane region" description="Helical" evidence="1">
    <location>
        <begin position="6"/>
        <end position="23"/>
    </location>
</feature>
<accession>A0A2U3QJ15</accession>
<keyword evidence="1" id="KW-0812">Transmembrane</keyword>
<sequence length="50" mass="5705">MGEVNDTGGIVYSIIQILVLIYFRRGQNHDAQICKHHYHFAFSVAGRSQL</sequence>
<protein>
    <submittedName>
        <fullName evidence="2">Uncharacterized protein</fullName>
    </submittedName>
</protein>
<name>A0A2U3QJ15_9BACT</name>
<dbReference type="AlphaFoldDB" id="A0A2U3QJ15"/>
<proteinExistence type="predicted"/>
<evidence type="ECO:0000256" key="1">
    <source>
        <dbReference type="SAM" id="Phobius"/>
    </source>
</evidence>
<keyword evidence="1" id="KW-1133">Transmembrane helix</keyword>
<evidence type="ECO:0000313" key="2">
    <source>
        <dbReference type="EMBL" id="SPQ01402.1"/>
    </source>
</evidence>
<dbReference type="EMBL" id="OUUY01000101">
    <property type="protein sequence ID" value="SPQ01402.1"/>
    <property type="molecule type" value="Genomic_DNA"/>
</dbReference>
<dbReference type="Proteomes" id="UP000245125">
    <property type="component" value="Unassembled WGS sequence"/>
</dbReference>
<keyword evidence="1" id="KW-0472">Membrane</keyword>
<organism evidence="2 3">
    <name type="scientific">Candidatus Sulfobium mesophilum</name>
    <dbReference type="NCBI Taxonomy" id="2016548"/>
    <lineage>
        <taxon>Bacteria</taxon>
        <taxon>Pseudomonadati</taxon>
        <taxon>Nitrospirota</taxon>
        <taxon>Nitrospiria</taxon>
        <taxon>Nitrospirales</taxon>
        <taxon>Nitrospiraceae</taxon>
        <taxon>Candidatus Sulfobium</taxon>
    </lineage>
</organism>
<evidence type="ECO:0000313" key="3">
    <source>
        <dbReference type="Proteomes" id="UP000245125"/>
    </source>
</evidence>
<gene>
    <name evidence="2" type="ORF">NBG4_530008</name>
</gene>
<keyword evidence="3" id="KW-1185">Reference proteome</keyword>
<reference evidence="3" key="1">
    <citation type="submission" date="2018-03" db="EMBL/GenBank/DDBJ databases">
        <authorList>
            <person name="Zecchin S."/>
        </authorList>
    </citation>
    <scope>NUCLEOTIDE SEQUENCE [LARGE SCALE GENOMIC DNA]</scope>
</reference>